<dbReference type="InterPro" id="IPR001867">
    <property type="entry name" value="OmpR/PhoB-type_DNA-bd"/>
</dbReference>
<dbReference type="PROSITE" id="PS50110">
    <property type="entry name" value="RESPONSE_REGULATORY"/>
    <property type="match status" value="1"/>
</dbReference>
<feature type="modified residue" description="4-aspartylphosphate" evidence="6">
    <location>
        <position position="53"/>
    </location>
</feature>
<dbReference type="EMBL" id="JACHIG010000012">
    <property type="protein sequence ID" value="MBB5034856.1"/>
    <property type="molecule type" value="Genomic_DNA"/>
</dbReference>
<dbReference type="RefSeq" id="WP_184343065.1">
    <property type="nucleotide sequence ID" value="NZ_JACHIG010000012.1"/>
</dbReference>
<dbReference type="CDD" id="cd00383">
    <property type="entry name" value="trans_reg_C"/>
    <property type="match status" value="1"/>
</dbReference>
<dbReference type="GO" id="GO:0006355">
    <property type="term" value="P:regulation of DNA-templated transcription"/>
    <property type="evidence" value="ECO:0007669"/>
    <property type="project" value="InterPro"/>
</dbReference>
<keyword evidence="2" id="KW-0902">Two-component regulatory system</keyword>
<dbReference type="Gene3D" id="6.10.250.690">
    <property type="match status" value="1"/>
</dbReference>
<organism evidence="10 11">
    <name type="scientific">Prosthecobacter vanneervenii</name>
    <dbReference type="NCBI Taxonomy" id="48466"/>
    <lineage>
        <taxon>Bacteria</taxon>
        <taxon>Pseudomonadati</taxon>
        <taxon>Verrucomicrobiota</taxon>
        <taxon>Verrucomicrobiia</taxon>
        <taxon>Verrucomicrobiales</taxon>
        <taxon>Verrucomicrobiaceae</taxon>
        <taxon>Prosthecobacter</taxon>
    </lineage>
</organism>
<evidence type="ECO:0000256" key="3">
    <source>
        <dbReference type="ARBA" id="ARBA00023015"/>
    </source>
</evidence>
<dbReference type="SUPFAM" id="SSF46894">
    <property type="entry name" value="C-terminal effector domain of the bipartite response regulators"/>
    <property type="match status" value="1"/>
</dbReference>
<gene>
    <name evidence="10" type="ORF">HNQ65_004464</name>
</gene>
<dbReference type="GO" id="GO:0032993">
    <property type="term" value="C:protein-DNA complex"/>
    <property type="evidence" value="ECO:0007669"/>
    <property type="project" value="TreeGrafter"/>
</dbReference>
<dbReference type="SMART" id="SM00448">
    <property type="entry name" value="REC"/>
    <property type="match status" value="1"/>
</dbReference>
<dbReference type="SMART" id="SM00862">
    <property type="entry name" value="Trans_reg_C"/>
    <property type="match status" value="1"/>
</dbReference>
<dbReference type="Pfam" id="PF00486">
    <property type="entry name" value="Trans_reg_C"/>
    <property type="match status" value="1"/>
</dbReference>
<feature type="domain" description="OmpR/PhoB-type" evidence="9">
    <location>
        <begin position="128"/>
        <end position="228"/>
    </location>
</feature>
<sequence length="228" mass="25547">MPATILVVEDDAAIRRGILDALKFAGHTTLEAGDGEKGMKLALSSHFDLMLLDLVLPHASGFDILKALRRERPGTPVIILSARGEENDRVRGLRLGADDYVVKPFSVRELLARVEAVLRRAPERQPVSETLTLTAATIDFGQSVARFDNGESAELSERERDVLRYLALNRGRPVSREELLQRVWHIENKQTETRTVDMHIANLRHKLRDDAESPRVIVTVRGKGYQLA</sequence>
<dbReference type="InterPro" id="IPR036388">
    <property type="entry name" value="WH-like_DNA-bd_sf"/>
</dbReference>
<keyword evidence="1 6" id="KW-0597">Phosphoprotein</keyword>
<dbReference type="PROSITE" id="PS51755">
    <property type="entry name" value="OMPR_PHOB"/>
    <property type="match status" value="1"/>
</dbReference>
<dbReference type="PANTHER" id="PTHR48111:SF4">
    <property type="entry name" value="DNA-BINDING DUAL TRANSCRIPTIONAL REGULATOR OMPR"/>
    <property type="match status" value="1"/>
</dbReference>
<dbReference type="Gene3D" id="1.10.10.10">
    <property type="entry name" value="Winged helix-like DNA-binding domain superfamily/Winged helix DNA-binding domain"/>
    <property type="match status" value="1"/>
</dbReference>
<evidence type="ECO:0000256" key="1">
    <source>
        <dbReference type="ARBA" id="ARBA00022553"/>
    </source>
</evidence>
<evidence type="ECO:0000259" key="8">
    <source>
        <dbReference type="PROSITE" id="PS50110"/>
    </source>
</evidence>
<evidence type="ECO:0000256" key="7">
    <source>
        <dbReference type="PROSITE-ProRule" id="PRU01091"/>
    </source>
</evidence>
<comment type="caution">
    <text evidence="10">The sequence shown here is derived from an EMBL/GenBank/DDBJ whole genome shotgun (WGS) entry which is preliminary data.</text>
</comment>
<name>A0A7W7YER8_9BACT</name>
<evidence type="ECO:0000256" key="2">
    <source>
        <dbReference type="ARBA" id="ARBA00023012"/>
    </source>
</evidence>
<proteinExistence type="predicted"/>
<dbReference type="GO" id="GO:0005829">
    <property type="term" value="C:cytosol"/>
    <property type="evidence" value="ECO:0007669"/>
    <property type="project" value="TreeGrafter"/>
</dbReference>
<keyword evidence="4 7" id="KW-0238">DNA-binding</keyword>
<feature type="DNA-binding region" description="OmpR/PhoB-type" evidence="7">
    <location>
        <begin position="128"/>
        <end position="228"/>
    </location>
</feature>
<dbReference type="PANTHER" id="PTHR48111">
    <property type="entry name" value="REGULATOR OF RPOS"/>
    <property type="match status" value="1"/>
</dbReference>
<evidence type="ECO:0000313" key="11">
    <source>
        <dbReference type="Proteomes" id="UP000590740"/>
    </source>
</evidence>
<evidence type="ECO:0000256" key="5">
    <source>
        <dbReference type="ARBA" id="ARBA00023163"/>
    </source>
</evidence>
<dbReference type="Proteomes" id="UP000590740">
    <property type="component" value="Unassembled WGS sequence"/>
</dbReference>
<keyword evidence="11" id="KW-1185">Reference proteome</keyword>
<evidence type="ECO:0000256" key="6">
    <source>
        <dbReference type="PROSITE-ProRule" id="PRU00169"/>
    </source>
</evidence>
<dbReference type="GO" id="GO:0000976">
    <property type="term" value="F:transcription cis-regulatory region binding"/>
    <property type="evidence" value="ECO:0007669"/>
    <property type="project" value="TreeGrafter"/>
</dbReference>
<keyword evidence="5" id="KW-0804">Transcription</keyword>
<dbReference type="InterPro" id="IPR016032">
    <property type="entry name" value="Sig_transdc_resp-reg_C-effctor"/>
</dbReference>
<protein>
    <submittedName>
        <fullName evidence="10">DNA-binding response OmpR family regulator</fullName>
    </submittedName>
</protein>
<keyword evidence="3" id="KW-0805">Transcription regulation</keyword>
<dbReference type="Pfam" id="PF00072">
    <property type="entry name" value="Response_reg"/>
    <property type="match status" value="1"/>
</dbReference>
<dbReference type="Gene3D" id="3.40.50.2300">
    <property type="match status" value="1"/>
</dbReference>
<dbReference type="InterPro" id="IPR039420">
    <property type="entry name" value="WalR-like"/>
</dbReference>
<dbReference type="InterPro" id="IPR001789">
    <property type="entry name" value="Sig_transdc_resp-reg_receiver"/>
</dbReference>
<dbReference type="InterPro" id="IPR011006">
    <property type="entry name" value="CheY-like_superfamily"/>
</dbReference>
<reference evidence="10 11" key="1">
    <citation type="submission" date="2020-08" db="EMBL/GenBank/DDBJ databases">
        <title>Genomic Encyclopedia of Type Strains, Phase IV (KMG-IV): sequencing the most valuable type-strain genomes for metagenomic binning, comparative biology and taxonomic classification.</title>
        <authorList>
            <person name="Goeker M."/>
        </authorList>
    </citation>
    <scope>NUCLEOTIDE SEQUENCE [LARGE SCALE GENOMIC DNA]</scope>
    <source>
        <strain evidence="10 11">DSM 12252</strain>
    </source>
</reference>
<evidence type="ECO:0000256" key="4">
    <source>
        <dbReference type="ARBA" id="ARBA00023125"/>
    </source>
</evidence>
<dbReference type="SUPFAM" id="SSF52172">
    <property type="entry name" value="CheY-like"/>
    <property type="match status" value="1"/>
</dbReference>
<accession>A0A7W7YER8</accession>
<dbReference type="GO" id="GO:0000156">
    <property type="term" value="F:phosphorelay response regulator activity"/>
    <property type="evidence" value="ECO:0007669"/>
    <property type="project" value="TreeGrafter"/>
</dbReference>
<dbReference type="AlphaFoldDB" id="A0A7W7YER8"/>
<evidence type="ECO:0000259" key="9">
    <source>
        <dbReference type="PROSITE" id="PS51755"/>
    </source>
</evidence>
<evidence type="ECO:0000313" key="10">
    <source>
        <dbReference type="EMBL" id="MBB5034856.1"/>
    </source>
</evidence>
<feature type="domain" description="Response regulatory" evidence="8">
    <location>
        <begin position="4"/>
        <end position="118"/>
    </location>
</feature>